<keyword evidence="11" id="KW-0407">Ion channel</keyword>
<dbReference type="FunFam" id="1.10.287.70:FF:000097">
    <property type="entry name" value="Potassium voltage-gated channel subfamily G member 3"/>
    <property type="match status" value="1"/>
</dbReference>
<feature type="domain" description="Ion transport" evidence="14">
    <location>
        <begin position="132"/>
        <end position="366"/>
    </location>
</feature>
<feature type="compositionally biased region" description="Basic and acidic residues" evidence="12">
    <location>
        <begin position="1"/>
        <end position="11"/>
    </location>
</feature>
<dbReference type="Gene3D" id="1.20.120.350">
    <property type="entry name" value="Voltage-gated potassium channels. Chain C"/>
    <property type="match status" value="1"/>
</dbReference>
<dbReference type="Pfam" id="PF00520">
    <property type="entry name" value="Ion_trans"/>
    <property type="match status" value="1"/>
</dbReference>
<evidence type="ECO:0000313" key="16">
    <source>
        <dbReference type="Proteomes" id="UP001194580"/>
    </source>
</evidence>
<dbReference type="EMBL" id="JAAAIL010001583">
    <property type="protein sequence ID" value="KAG0267951.1"/>
    <property type="molecule type" value="Genomic_DNA"/>
</dbReference>
<dbReference type="AlphaFoldDB" id="A0AAD4H1V6"/>
<dbReference type="PANTHER" id="PTHR11537:SF254">
    <property type="entry name" value="POTASSIUM VOLTAGE-GATED CHANNEL PROTEIN SHAB"/>
    <property type="match status" value="1"/>
</dbReference>
<dbReference type="InterPro" id="IPR005821">
    <property type="entry name" value="Ion_trans_dom"/>
</dbReference>
<feature type="region of interest" description="Disordered" evidence="12">
    <location>
        <begin position="1"/>
        <end position="70"/>
    </location>
</feature>
<feature type="transmembrane region" description="Helical" evidence="13">
    <location>
        <begin position="163"/>
        <end position="184"/>
    </location>
</feature>
<comment type="caution">
    <text evidence="15">The sequence shown here is derived from an EMBL/GenBank/DDBJ whole genome shotgun (WGS) entry which is preliminary data.</text>
</comment>
<keyword evidence="5" id="KW-0631">Potassium channel</keyword>
<keyword evidence="16" id="KW-1185">Reference proteome</keyword>
<feature type="transmembrane region" description="Helical" evidence="13">
    <location>
        <begin position="267"/>
        <end position="288"/>
    </location>
</feature>
<keyword evidence="4 13" id="KW-0812">Transmembrane</keyword>
<evidence type="ECO:0000259" key="14">
    <source>
        <dbReference type="Pfam" id="PF00520"/>
    </source>
</evidence>
<feature type="transmembrane region" description="Helical" evidence="13">
    <location>
        <begin position="131"/>
        <end position="151"/>
    </location>
</feature>
<feature type="transmembrane region" description="Helical" evidence="13">
    <location>
        <begin position="196"/>
        <end position="214"/>
    </location>
</feature>
<evidence type="ECO:0000256" key="5">
    <source>
        <dbReference type="ARBA" id="ARBA00022826"/>
    </source>
</evidence>
<dbReference type="InterPro" id="IPR028325">
    <property type="entry name" value="VG_K_chnl"/>
</dbReference>
<keyword evidence="3" id="KW-0633">Potassium transport</keyword>
<evidence type="ECO:0000256" key="3">
    <source>
        <dbReference type="ARBA" id="ARBA00022538"/>
    </source>
</evidence>
<dbReference type="Proteomes" id="UP001194580">
    <property type="component" value="Unassembled WGS sequence"/>
</dbReference>
<feature type="compositionally biased region" description="Basic residues" evidence="12">
    <location>
        <begin position="35"/>
        <end position="45"/>
    </location>
</feature>
<keyword evidence="9" id="KW-0406">Ion transport</keyword>
<evidence type="ECO:0000256" key="9">
    <source>
        <dbReference type="ARBA" id="ARBA00023065"/>
    </source>
</evidence>
<keyword evidence="7" id="KW-0630">Potassium</keyword>
<dbReference type="InterPro" id="IPR027359">
    <property type="entry name" value="Volt_channel_dom_sf"/>
</dbReference>
<keyword evidence="2" id="KW-0813">Transport</keyword>
<feature type="compositionally biased region" description="Basic and acidic residues" evidence="12">
    <location>
        <begin position="394"/>
        <end position="411"/>
    </location>
</feature>
<feature type="region of interest" description="Disordered" evidence="12">
    <location>
        <begin position="382"/>
        <end position="425"/>
    </location>
</feature>
<sequence length="474" mass="54235">MPRRQFERLQDEPDDFDPDQVDHIELTQPTPINTNHHHNSHRSHHSPVTDRAGPSPVRASAGAEALPRRSMHQVDMDLEWPMIDIPQELREMRGEDDSNSRSNAQANAIKNPFKRRLFLLLEDPSSSNTAFALNVWVSMAIVISAVITTIETIPSFRSTDNKIWFYIETIMVILFTIELIARIIAHSDSFKQLKKFVLSPLAIIDFLSIAPYFIEMALTRDTTVYFRFTILRLFRLLRVFRTFKYSSTIIMTIEVMIVAIKRSMDALSALFFFLITGTMLFSTLLYFAERGEWDDARKVFVDANNNPSTFDSIPSAFWFVMVTITTTGYGDMVPTTFIGKLISFPAMMCGILLITLPSIIIGRNFTLVWEAMQQYRRKAAANARELNDDDTGDVEPRRSFDSNHSYEEESSRPGYSSLTGSNGTVTGQQEMMDRLTVMTQVLKQNQQAMDNLQRILESHDLVPKKSPFEDPTRL</sequence>
<evidence type="ECO:0000256" key="2">
    <source>
        <dbReference type="ARBA" id="ARBA00022448"/>
    </source>
</evidence>
<protein>
    <recommendedName>
        <fullName evidence="14">Ion transport domain-containing protein</fullName>
    </recommendedName>
</protein>
<dbReference type="GO" id="GO:0005249">
    <property type="term" value="F:voltage-gated potassium channel activity"/>
    <property type="evidence" value="ECO:0007669"/>
    <property type="project" value="InterPro"/>
</dbReference>
<evidence type="ECO:0000256" key="12">
    <source>
        <dbReference type="SAM" id="MobiDB-lite"/>
    </source>
</evidence>
<keyword evidence="6" id="KW-0851">Voltage-gated channel</keyword>
<dbReference type="Gene3D" id="1.10.287.70">
    <property type="match status" value="1"/>
</dbReference>
<dbReference type="GO" id="GO:0008076">
    <property type="term" value="C:voltage-gated potassium channel complex"/>
    <property type="evidence" value="ECO:0007669"/>
    <property type="project" value="InterPro"/>
</dbReference>
<feature type="compositionally biased region" description="Polar residues" evidence="12">
    <location>
        <begin position="413"/>
        <end position="425"/>
    </location>
</feature>
<evidence type="ECO:0000256" key="7">
    <source>
        <dbReference type="ARBA" id="ARBA00022958"/>
    </source>
</evidence>
<evidence type="ECO:0000256" key="10">
    <source>
        <dbReference type="ARBA" id="ARBA00023136"/>
    </source>
</evidence>
<gene>
    <name evidence="15" type="ORF">BGZ95_002694</name>
</gene>
<name>A0AAD4H1V6_9FUNG</name>
<dbReference type="GO" id="GO:0001508">
    <property type="term" value="P:action potential"/>
    <property type="evidence" value="ECO:0007669"/>
    <property type="project" value="TreeGrafter"/>
</dbReference>
<evidence type="ECO:0000313" key="15">
    <source>
        <dbReference type="EMBL" id="KAG0267951.1"/>
    </source>
</evidence>
<dbReference type="PRINTS" id="PR00169">
    <property type="entry name" value="KCHANNEL"/>
</dbReference>
<evidence type="ECO:0000256" key="13">
    <source>
        <dbReference type="SAM" id="Phobius"/>
    </source>
</evidence>
<organism evidence="15 16">
    <name type="scientific">Linnemannia exigua</name>
    <dbReference type="NCBI Taxonomy" id="604196"/>
    <lineage>
        <taxon>Eukaryota</taxon>
        <taxon>Fungi</taxon>
        <taxon>Fungi incertae sedis</taxon>
        <taxon>Mucoromycota</taxon>
        <taxon>Mortierellomycotina</taxon>
        <taxon>Mortierellomycetes</taxon>
        <taxon>Mortierellales</taxon>
        <taxon>Mortierellaceae</taxon>
        <taxon>Linnemannia</taxon>
    </lineage>
</organism>
<proteinExistence type="predicted"/>
<dbReference type="SUPFAM" id="SSF81324">
    <property type="entry name" value="Voltage-gated potassium channels"/>
    <property type="match status" value="1"/>
</dbReference>
<evidence type="ECO:0000256" key="1">
    <source>
        <dbReference type="ARBA" id="ARBA00004141"/>
    </source>
</evidence>
<evidence type="ECO:0000256" key="4">
    <source>
        <dbReference type="ARBA" id="ARBA00022692"/>
    </source>
</evidence>
<keyword evidence="8 13" id="KW-1133">Transmembrane helix</keyword>
<keyword evidence="10 13" id="KW-0472">Membrane</keyword>
<accession>A0AAD4H1V6</accession>
<dbReference type="PANTHER" id="PTHR11537">
    <property type="entry name" value="VOLTAGE-GATED POTASSIUM CHANNEL"/>
    <property type="match status" value="1"/>
</dbReference>
<evidence type="ECO:0000256" key="6">
    <source>
        <dbReference type="ARBA" id="ARBA00022882"/>
    </source>
</evidence>
<evidence type="ECO:0000256" key="11">
    <source>
        <dbReference type="ARBA" id="ARBA00023303"/>
    </source>
</evidence>
<reference evidence="15" key="1">
    <citation type="journal article" date="2020" name="Fungal Divers.">
        <title>Resolving the Mortierellaceae phylogeny through synthesis of multi-gene phylogenetics and phylogenomics.</title>
        <authorList>
            <person name="Vandepol N."/>
            <person name="Liber J."/>
            <person name="Desiro A."/>
            <person name="Na H."/>
            <person name="Kennedy M."/>
            <person name="Barry K."/>
            <person name="Grigoriev I.V."/>
            <person name="Miller A.N."/>
            <person name="O'Donnell K."/>
            <person name="Stajich J.E."/>
            <person name="Bonito G."/>
        </authorList>
    </citation>
    <scope>NUCLEOTIDE SEQUENCE</scope>
    <source>
        <strain evidence="15">NRRL 28262</strain>
    </source>
</reference>
<comment type="subcellular location">
    <subcellularLocation>
        <location evidence="1">Membrane</location>
        <topology evidence="1">Multi-pass membrane protein</topology>
    </subcellularLocation>
</comment>
<feature type="transmembrane region" description="Helical" evidence="13">
    <location>
        <begin position="342"/>
        <end position="369"/>
    </location>
</feature>
<evidence type="ECO:0000256" key="8">
    <source>
        <dbReference type="ARBA" id="ARBA00022989"/>
    </source>
</evidence>